<comment type="caution">
    <text evidence="1">The sequence shown here is derived from an EMBL/GenBank/DDBJ whole genome shotgun (WGS) entry which is preliminary data.</text>
</comment>
<reference evidence="1 2" key="1">
    <citation type="submission" date="2018-11" db="EMBL/GenBank/DDBJ databases">
        <authorList>
            <person name="Li F."/>
        </authorList>
    </citation>
    <scope>NUCLEOTIDE SEQUENCE [LARGE SCALE GENOMIC DNA]</scope>
    <source>
        <strain evidence="1 2">KIS18-7</strain>
    </source>
</reference>
<sequence>MLETQREHVPDNDGGELDTALAFLNFVRSCLLKKLDGLDDEQQRRRLVVSETTLLGLVRHSIDGERYWFSYVVGGDERYAEVDFGMDVPDERTADDVVAAYRAAIADSDAAIRERGLDAQVARWDFENPKSVRWVLAHMTGETARHAGHADILRELIDGVTGR</sequence>
<dbReference type="Pfam" id="PF04978">
    <property type="entry name" value="MST"/>
    <property type="match status" value="1"/>
</dbReference>
<dbReference type="SUPFAM" id="SSF109854">
    <property type="entry name" value="DinB/YfiT-like putative metalloenzymes"/>
    <property type="match status" value="1"/>
</dbReference>
<dbReference type="AlphaFoldDB" id="A0A3N0DZQ2"/>
<name>A0A3N0DZQ2_9ACTN</name>
<dbReference type="EMBL" id="RJSG01000001">
    <property type="protein sequence ID" value="RNL80973.1"/>
    <property type="molecule type" value="Genomic_DNA"/>
</dbReference>
<dbReference type="InterPro" id="IPR007061">
    <property type="entry name" value="MST-like"/>
</dbReference>
<dbReference type="OrthoDB" id="4548523at2"/>
<dbReference type="RefSeq" id="WP_123232182.1">
    <property type="nucleotide sequence ID" value="NZ_RJSG01000001.1"/>
</dbReference>
<accession>A0A3N0DZQ2</accession>
<evidence type="ECO:0000313" key="2">
    <source>
        <dbReference type="Proteomes" id="UP000277094"/>
    </source>
</evidence>
<evidence type="ECO:0000313" key="1">
    <source>
        <dbReference type="EMBL" id="RNL80973.1"/>
    </source>
</evidence>
<protein>
    <submittedName>
        <fullName evidence="1">DinB family protein</fullName>
    </submittedName>
</protein>
<proteinExistence type="predicted"/>
<gene>
    <name evidence="1" type="ORF">EFL95_00885</name>
</gene>
<dbReference type="Gene3D" id="1.20.120.450">
    <property type="entry name" value="dinb family like domain"/>
    <property type="match status" value="1"/>
</dbReference>
<dbReference type="Proteomes" id="UP000277094">
    <property type="component" value="Unassembled WGS sequence"/>
</dbReference>
<keyword evidence="2" id="KW-1185">Reference proteome</keyword>
<organism evidence="1 2">
    <name type="scientific">Nocardioides marmorisolisilvae</name>
    <dbReference type="NCBI Taxonomy" id="1542737"/>
    <lineage>
        <taxon>Bacteria</taxon>
        <taxon>Bacillati</taxon>
        <taxon>Actinomycetota</taxon>
        <taxon>Actinomycetes</taxon>
        <taxon>Propionibacteriales</taxon>
        <taxon>Nocardioidaceae</taxon>
        <taxon>Nocardioides</taxon>
    </lineage>
</organism>
<dbReference type="InterPro" id="IPR034660">
    <property type="entry name" value="DinB/YfiT-like"/>
</dbReference>